<dbReference type="InterPro" id="IPR001611">
    <property type="entry name" value="Leu-rich_rpt"/>
</dbReference>
<dbReference type="SMART" id="SM00369">
    <property type="entry name" value="LRR_TYP"/>
    <property type="match status" value="5"/>
</dbReference>
<keyword evidence="5" id="KW-1185">Reference proteome</keyword>
<reference evidence="4 5" key="1">
    <citation type="submission" date="2017-03" db="EMBL/GenBank/DDBJ databases">
        <title>Genome of the blue death feigning beetle - Asbolus verrucosus.</title>
        <authorList>
            <person name="Rider S.D."/>
        </authorList>
    </citation>
    <scope>NUCLEOTIDE SEQUENCE [LARGE SCALE GENOMIC DNA]</scope>
    <source>
        <strain evidence="4">Butters</strain>
        <tissue evidence="4">Head and leg muscle</tissue>
    </source>
</reference>
<evidence type="ECO:0000256" key="1">
    <source>
        <dbReference type="ARBA" id="ARBA00022614"/>
    </source>
</evidence>
<dbReference type="AlphaFoldDB" id="A0A482VA80"/>
<dbReference type="InterPro" id="IPR003591">
    <property type="entry name" value="Leu-rich_rpt_typical-subtyp"/>
</dbReference>
<proteinExistence type="predicted"/>
<accession>A0A482VA80</accession>
<name>A0A482VA80_ASBVE</name>
<dbReference type="PANTHER" id="PTHR24366:SF170">
    <property type="entry name" value="RE50361P"/>
    <property type="match status" value="1"/>
</dbReference>
<organism evidence="4 5">
    <name type="scientific">Asbolus verrucosus</name>
    <name type="common">Desert ironclad beetle</name>
    <dbReference type="NCBI Taxonomy" id="1661398"/>
    <lineage>
        <taxon>Eukaryota</taxon>
        <taxon>Metazoa</taxon>
        <taxon>Ecdysozoa</taxon>
        <taxon>Arthropoda</taxon>
        <taxon>Hexapoda</taxon>
        <taxon>Insecta</taxon>
        <taxon>Pterygota</taxon>
        <taxon>Neoptera</taxon>
        <taxon>Endopterygota</taxon>
        <taxon>Coleoptera</taxon>
        <taxon>Polyphaga</taxon>
        <taxon>Cucujiformia</taxon>
        <taxon>Tenebrionidae</taxon>
        <taxon>Pimeliinae</taxon>
        <taxon>Asbolus</taxon>
    </lineage>
</organism>
<evidence type="ECO:0000256" key="2">
    <source>
        <dbReference type="ARBA" id="ARBA00022737"/>
    </source>
</evidence>
<feature type="signal peptide" evidence="3">
    <location>
        <begin position="1"/>
        <end position="20"/>
    </location>
</feature>
<dbReference type="PANTHER" id="PTHR24366">
    <property type="entry name" value="IG(IMMUNOGLOBULIN) AND LRR(LEUCINE RICH REPEAT) DOMAINS"/>
    <property type="match status" value="1"/>
</dbReference>
<gene>
    <name evidence="4" type="ORF">BDFB_003243</name>
</gene>
<evidence type="ECO:0000313" key="5">
    <source>
        <dbReference type="Proteomes" id="UP000292052"/>
    </source>
</evidence>
<keyword evidence="2" id="KW-0677">Repeat</keyword>
<comment type="caution">
    <text evidence="4">The sequence shown here is derived from an EMBL/GenBank/DDBJ whole genome shotgun (WGS) entry which is preliminary data.</text>
</comment>
<protein>
    <submittedName>
        <fullName evidence="4">LRR 8 domain containing protein</fullName>
    </submittedName>
</protein>
<dbReference type="STRING" id="1661398.A0A482VA80"/>
<keyword evidence="3" id="KW-0732">Signal</keyword>
<dbReference type="Gene3D" id="3.80.10.10">
    <property type="entry name" value="Ribonuclease Inhibitor"/>
    <property type="match status" value="2"/>
</dbReference>
<dbReference type="InterPro" id="IPR032675">
    <property type="entry name" value="LRR_dom_sf"/>
</dbReference>
<evidence type="ECO:0000313" key="4">
    <source>
        <dbReference type="EMBL" id="RZB39979.1"/>
    </source>
</evidence>
<dbReference type="OrthoDB" id="266138at2759"/>
<keyword evidence="1" id="KW-0433">Leucine-rich repeat</keyword>
<dbReference type="EMBL" id="QDEB01123626">
    <property type="protein sequence ID" value="RZB39979.1"/>
    <property type="molecule type" value="Genomic_DNA"/>
</dbReference>
<evidence type="ECO:0000256" key="3">
    <source>
        <dbReference type="SAM" id="SignalP"/>
    </source>
</evidence>
<dbReference type="PROSITE" id="PS51450">
    <property type="entry name" value="LRR"/>
    <property type="match status" value="2"/>
</dbReference>
<feature type="chain" id="PRO_5019721753" evidence="3">
    <location>
        <begin position="21"/>
        <end position="339"/>
    </location>
</feature>
<sequence length="339" mass="39326">MLKCWLLTVAILLVLNHAHSQTCPDRRALQNVTAYWKNLNDENKGEYDDSINFYILENHTLIHIVKANVSVLCDGMVKNFFRLKYLALTDANISKILPEAFQQVPRLTSLSLAVNHLTSLKKDQFKNLQQLKFLYLSSNLIEDIEKDTFDELVNLEKIYLDKNKISEIESQWFLNNFQISLINMAFNKISKLQSAAFTLPKNSAVEIRLQHNDIEEIEERAVIPGGTDEEEPYLTLHLDHNDLKEIPSAFIKSMDNLHSSLYFNNNSITCISSETLNTLKNSAVYLHLVNNPLNCSCISNIKKFLKENQMRVPFYYNSTNDCYLYDLQVPNEWNETDRY</sequence>
<dbReference type="Pfam" id="PF13855">
    <property type="entry name" value="LRR_8"/>
    <property type="match status" value="1"/>
</dbReference>
<dbReference type="SUPFAM" id="SSF52058">
    <property type="entry name" value="L domain-like"/>
    <property type="match status" value="1"/>
</dbReference>
<dbReference type="Proteomes" id="UP000292052">
    <property type="component" value="Unassembled WGS sequence"/>
</dbReference>